<dbReference type="Gene3D" id="1.25.40.620">
    <property type="match status" value="1"/>
</dbReference>
<protein>
    <submittedName>
        <fullName evidence="3">Ycf53-like protein</fullName>
    </submittedName>
</protein>
<feature type="region of interest" description="Disordered" evidence="1">
    <location>
        <begin position="72"/>
        <end position="99"/>
    </location>
</feature>
<dbReference type="PANTHER" id="PTHR34800">
    <property type="entry name" value="TETRAPYRROLE-BINDING PROTEIN, CHLOROPLASTIC"/>
    <property type="match status" value="1"/>
</dbReference>
<accession>A0A5A5RHT5</accession>
<dbReference type="InterPro" id="IPR037215">
    <property type="entry name" value="GUN4-like_sf"/>
</dbReference>
<reference evidence="3 4" key="1">
    <citation type="submission" date="2018-09" db="EMBL/GenBank/DDBJ databases">
        <title>Evolutionary history of phycoerythrin pigmentation in the water bloom-forming cyanobacterium Microcystis aeruginosa.</title>
        <authorList>
            <person name="Tanabe Y."/>
            <person name="Tanabe Y."/>
            <person name="Yamaguchi H."/>
        </authorList>
    </citation>
    <scope>NUCLEOTIDE SEQUENCE [LARGE SCALE GENOMIC DNA]</scope>
    <source>
        <strain evidence="3 4">NIES-2520</strain>
    </source>
</reference>
<dbReference type="Proteomes" id="UP000324917">
    <property type="component" value="Unassembled WGS sequence"/>
</dbReference>
<evidence type="ECO:0000313" key="3">
    <source>
        <dbReference type="EMBL" id="GCA76143.1"/>
    </source>
</evidence>
<sequence>MYSLGVTCIYLLTQVSPFDLFDTSDHEWIWRQFLVNNNVRDDLGRILDKMIEFGTRKRYQSAREILQDLTGQSPATSIQTPATPRYSPTPATPVIQTPPPPKVAANIVLKSARGVNYSRLQQLLAAGKWKEADQETGKVMLHAALGEDERLASWLREGWVSTGHIANFPCEDLRTIDQLWLHYSNGKFGFSVQKEIYESLGGTREFNTKVWEKFGDCVGWRKRGHWLWESNLTFNKFFAPKAHLPTLHKINNTAYKLDFGDFPWPLKWEMGSLGGMTSLLFSRAKTCNL</sequence>
<dbReference type="GO" id="GO:0046906">
    <property type="term" value="F:tetrapyrrole binding"/>
    <property type="evidence" value="ECO:0007669"/>
    <property type="project" value="TreeGrafter"/>
</dbReference>
<feature type="compositionally biased region" description="Polar residues" evidence="1">
    <location>
        <begin position="72"/>
        <end position="82"/>
    </location>
</feature>
<dbReference type="InterPro" id="IPR011009">
    <property type="entry name" value="Kinase-like_dom_sf"/>
</dbReference>
<name>A0A5A5RHT5_MICAE</name>
<gene>
    <name evidence="3" type="ORF">MiTe_02983</name>
</gene>
<dbReference type="AlphaFoldDB" id="A0A5A5RHT5"/>
<evidence type="ECO:0000313" key="4">
    <source>
        <dbReference type="Proteomes" id="UP000324917"/>
    </source>
</evidence>
<comment type="caution">
    <text evidence="3">The sequence shown here is derived from an EMBL/GenBank/DDBJ whole genome shotgun (WGS) entry which is preliminary data.</text>
</comment>
<dbReference type="CDD" id="cd16383">
    <property type="entry name" value="GUN4"/>
    <property type="match status" value="1"/>
</dbReference>
<feature type="domain" description="GUN4-like" evidence="2">
    <location>
        <begin position="111"/>
        <end position="253"/>
    </location>
</feature>
<dbReference type="SUPFAM" id="SSF140869">
    <property type="entry name" value="GUN4-like"/>
    <property type="match status" value="1"/>
</dbReference>
<dbReference type="InterPro" id="IPR008629">
    <property type="entry name" value="GUN4-like"/>
</dbReference>
<dbReference type="Pfam" id="PF05419">
    <property type="entry name" value="GUN4"/>
    <property type="match status" value="1"/>
</dbReference>
<dbReference type="SUPFAM" id="SSF56112">
    <property type="entry name" value="Protein kinase-like (PK-like)"/>
    <property type="match status" value="1"/>
</dbReference>
<proteinExistence type="predicted"/>
<evidence type="ECO:0000259" key="2">
    <source>
        <dbReference type="Pfam" id="PF05419"/>
    </source>
</evidence>
<dbReference type="PANTHER" id="PTHR34800:SF1">
    <property type="entry name" value="TETRAPYRROLE-BINDING PROTEIN, CHLOROPLASTIC"/>
    <property type="match status" value="1"/>
</dbReference>
<organism evidence="3 4">
    <name type="scientific">Microcystis aeruginosa NIES-2520</name>
    <dbReference type="NCBI Taxonomy" id="2303982"/>
    <lineage>
        <taxon>Bacteria</taxon>
        <taxon>Bacillati</taxon>
        <taxon>Cyanobacteriota</taxon>
        <taxon>Cyanophyceae</taxon>
        <taxon>Oscillatoriophycideae</taxon>
        <taxon>Chroococcales</taxon>
        <taxon>Microcystaceae</taxon>
        <taxon>Microcystis</taxon>
    </lineage>
</organism>
<dbReference type="EMBL" id="BHVP01000060">
    <property type="protein sequence ID" value="GCA76143.1"/>
    <property type="molecule type" value="Genomic_DNA"/>
</dbReference>
<dbReference type="Gene3D" id="1.10.10.1770">
    <property type="entry name" value="Gun4-like"/>
    <property type="match status" value="1"/>
</dbReference>
<evidence type="ECO:0000256" key="1">
    <source>
        <dbReference type="SAM" id="MobiDB-lite"/>
    </source>
</evidence>